<accession>A0A5N0T717</accession>
<evidence type="ECO:0000256" key="1">
    <source>
        <dbReference type="SAM" id="SignalP"/>
    </source>
</evidence>
<feature type="signal peptide" evidence="1">
    <location>
        <begin position="1"/>
        <end position="25"/>
    </location>
</feature>
<dbReference type="RefSeq" id="WP_150864939.1">
    <property type="nucleotide sequence ID" value="NZ_VYXP01000008.1"/>
</dbReference>
<name>A0A5N0T717_9GAMM</name>
<dbReference type="EMBL" id="VYXP01000008">
    <property type="protein sequence ID" value="KAA9130274.1"/>
    <property type="molecule type" value="Genomic_DNA"/>
</dbReference>
<reference evidence="2 3" key="1">
    <citation type="submission" date="2019-09" db="EMBL/GenBank/DDBJ databases">
        <title>Wenzhouxiangella sp. Genome sequencing and assembly.</title>
        <authorList>
            <person name="Zhang R."/>
        </authorList>
    </citation>
    <scope>NUCLEOTIDE SEQUENCE [LARGE SCALE GENOMIC DNA]</scope>
    <source>
        <strain evidence="2 3">W260</strain>
    </source>
</reference>
<proteinExistence type="predicted"/>
<keyword evidence="1" id="KW-0732">Signal</keyword>
<evidence type="ECO:0000313" key="3">
    <source>
        <dbReference type="Proteomes" id="UP000325372"/>
    </source>
</evidence>
<feature type="chain" id="PRO_5024426619" evidence="1">
    <location>
        <begin position="26"/>
        <end position="142"/>
    </location>
</feature>
<comment type="caution">
    <text evidence="2">The sequence shown here is derived from an EMBL/GenBank/DDBJ whole genome shotgun (WGS) entry which is preliminary data.</text>
</comment>
<evidence type="ECO:0000313" key="2">
    <source>
        <dbReference type="EMBL" id="KAA9130274.1"/>
    </source>
</evidence>
<protein>
    <submittedName>
        <fullName evidence="2">Uncharacterized protein</fullName>
    </submittedName>
</protein>
<organism evidence="2 3">
    <name type="scientific">Marinihelvus fidelis</name>
    <dbReference type="NCBI Taxonomy" id="2613842"/>
    <lineage>
        <taxon>Bacteria</taxon>
        <taxon>Pseudomonadati</taxon>
        <taxon>Pseudomonadota</taxon>
        <taxon>Gammaproteobacteria</taxon>
        <taxon>Chromatiales</taxon>
        <taxon>Wenzhouxiangellaceae</taxon>
        <taxon>Marinihelvus</taxon>
    </lineage>
</organism>
<dbReference type="Proteomes" id="UP000325372">
    <property type="component" value="Unassembled WGS sequence"/>
</dbReference>
<sequence length="142" mass="14957">MNKAVQPLSAMLACGLVLTSPAALALRDYGTWSGEATSTEAHTIGVNTVDTVRQVLVSAHVAADEMPGKPCIVTVRTFDQRNRIYGPVIARVLAGAGHSANQEIRFPQGLDQSSQLDPALRITVDPGAASGCHWVVSAHGDR</sequence>
<dbReference type="AlphaFoldDB" id="A0A5N0T717"/>
<keyword evidence="3" id="KW-1185">Reference proteome</keyword>
<gene>
    <name evidence="2" type="ORF">F3N42_13125</name>
</gene>